<dbReference type="HOGENOM" id="CLU_026226_0_0_10"/>
<keyword evidence="3 10" id="KW-1134">Transmembrane beta strand</keyword>
<dbReference type="AlphaFoldDB" id="D0MGI4"/>
<evidence type="ECO:0000313" key="15">
    <source>
        <dbReference type="Proteomes" id="UP000002221"/>
    </source>
</evidence>
<dbReference type="Pfam" id="PF00593">
    <property type="entry name" value="TonB_dep_Rec_b-barrel"/>
    <property type="match status" value="1"/>
</dbReference>
<protein>
    <submittedName>
        <fullName evidence="14">TonB-dependent receptor</fullName>
    </submittedName>
</protein>
<dbReference type="GO" id="GO:0009279">
    <property type="term" value="C:cell outer membrane"/>
    <property type="evidence" value="ECO:0007669"/>
    <property type="project" value="UniProtKB-SubCell"/>
</dbReference>
<evidence type="ECO:0000256" key="7">
    <source>
        <dbReference type="ARBA" id="ARBA00023136"/>
    </source>
</evidence>
<name>D0MGI4_RHOM4</name>
<sequence>MHRLFDRAGRKAGRSVVLAWLRWPGPRIEVAGFFMGFSVVRCGLVLLGLGCVLGARAQERSDTTLTLPPVVVEGERVEQTREAGRRLWRLEAVELERTGATTAAELLEARTGLFVKRYGSGGLATLSLRGSGATQTLLLIDGHRVADPQSGLIDLTLLPTVLLSSIEVVHGPAAATYGSGAIGGVVRLYTLRPAVRPGGRVALRLGAYGERSLGVVAHAGAGRVAVLGAVEHSRTIGDYPYSNPLPPPAVRRREGADRSMTSAFGKVRYEGTWRLEGTLWLTEARRSLPGPGNAPPVDAHQTDRQRRLLLLAERPLPAGRFTLRGSYQHTLLAYVNRFAGEADTTRTRGLALEATLDRALHPHWALTARAEARWERAALRGGVDQRAVALALHLSGRQGRLRLYPALRLDLYATAGRTFHALSPRLGLNLALKEGMLHLKGLVGRAFRAPTLGERFFRPGGNPDLKPERGWTVEAGLYAQLRPFVLELTAFQTTLTDQIVWYPGFVAPGLQLWRPINVGRVRTRGLEASLRAEVPLAASLRLQSGLFYTFTRAEDRSNPSTRAYGHQLRYVPPHQLKAFLDVLAGPLTLGLDARRTGRRYLTTDETQALAPFTVLDAHLRLTQSVARTRLSFGLTVENLTDTAYEVVRFYPMPPRHVRVQLRIDLLP</sequence>
<feature type="domain" description="TonB-dependent receptor plug" evidence="13">
    <location>
        <begin position="90"/>
        <end position="185"/>
    </location>
</feature>
<comment type="similarity">
    <text evidence="10 11">Belongs to the TonB-dependent receptor family.</text>
</comment>
<evidence type="ECO:0000256" key="10">
    <source>
        <dbReference type="PROSITE-ProRule" id="PRU01360"/>
    </source>
</evidence>
<evidence type="ECO:0000256" key="6">
    <source>
        <dbReference type="ARBA" id="ARBA00023077"/>
    </source>
</evidence>
<evidence type="ECO:0000256" key="1">
    <source>
        <dbReference type="ARBA" id="ARBA00004571"/>
    </source>
</evidence>
<evidence type="ECO:0000256" key="4">
    <source>
        <dbReference type="ARBA" id="ARBA00022692"/>
    </source>
</evidence>
<proteinExistence type="inferred from homology"/>
<dbReference type="PROSITE" id="PS52016">
    <property type="entry name" value="TONB_DEPENDENT_REC_3"/>
    <property type="match status" value="1"/>
</dbReference>
<keyword evidence="5" id="KW-0732">Signal</keyword>
<dbReference type="GO" id="GO:0015344">
    <property type="term" value="F:siderophore uptake transmembrane transporter activity"/>
    <property type="evidence" value="ECO:0007669"/>
    <property type="project" value="TreeGrafter"/>
</dbReference>
<dbReference type="eggNOG" id="COG4206">
    <property type="taxonomic scope" value="Bacteria"/>
</dbReference>
<dbReference type="KEGG" id="rmr:Rmar_2675"/>
<dbReference type="OrthoDB" id="9762903at2"/>
<evidence type="ECO:0000256" key="2">
    <source>
        <dbReference type="ARBA" id="ARBA00022448"/>
    </source>
</evidence>
<evidence type="ECO:0000256" key="11">
    <source>
        <dbReference type="RuleBase" id="RU003357"/>
    </source>
</evidence>
<accession>D0MGI4</accession>
<keyword evidence="15" id="KW-1185">Reference proteome</keyword>
<evidence type="ECO:0000256" key="9">
    <source>
        <dbReference type="ARBA" id="ARBA00023237"/>
    </source>
</evidence>
<keyword evidence="2 10" id="KW-0813">Transport</keyword>
<keyword evidence="7 10" id="KW-0472">Membrane</keyword>
<dbReference type="InterPro" id="IPR037066">
    <property type="entry name" value="Plug_dom_sf"/>
</dbReference>
<dbReference type="Gene3D" id="2.170.130.10">
    <property type="entry name" value="TonB-dependent receptor, plug domain"/>
    <property type="match status" value="1"/>
</dbReference>
<dbReference type="PANTHER" id="PTHR30069">
    <property type="entry name" value="TONB-DEPENDENT OUTER MEMBRANE RECEPTOR"/>
    <property type="match status" value="1"/>
</dbReference>
<dbReference type="GO" id="GO:0044718">
    <property type="term" value="P:siderophore transmembrane transport"/>
    <property type="evidence" value="ECO:0007669"/>
    <property type="project" value="TreeGrafter"/>
</dbReference>
<evidence type="ECO:0000256" key="5">
    <source>
        <dbReference type="ARBA" id="ARBA00022729"/>
    </source>
</evidence>
<dbReference type="STRING" id="518766.Rmar_2675"/>
<keyword evidence="6 11" id="KW-0798">TonB box</keyword>
<evidence type="ECO:0000259" key="12">
    <source>
        <dbReference type="Pfam" id="PF00593"/>
    </source>
</evidence>
<dbReference type="Pfam" id="PF07715">
    <property type="entry name" value="Plug"/>
    <property type="match status" value="1"/>
</dbReference>
<feature type="domain" description="TonB-dependent receptor-like beta-barrel" evidence="12">
    <location>
        <begin position="283"/>
        <end position="639"/>
    </location>
</feature>
<evidence type="ECO:0000256" key="8">
    <source>
        <dbReference type="ARBA" id="ARBA00023170"/>
    </source>
</evidence>
<reference evidence="14 15" key="1">
    <citation type="journal article" date="2009" name="Stand. Genomic Sci.">
        <title>Complete genome sequence of Rhodothermus marinus type strain (R-10).</title>
        <authorList>
            <person name="Nolan M."/>
            <person name="Tindall B.J."/>
            <person name="Pomrenke H."/>
            <person name="Lapidus A."/>
            <person name="Copeland A."/>
            <person name="Glavina Del Rio T."/>
            <person name="Lucas S."/>
            <person name="Chen F."/>
            <person name="Tice H."/>
            <person name="Cheng J.F."/>
            <person name="Saunders E."/>
            <person name="Han C."/>
            <person name="Bruce D."/>
            <person name="Goodwin L."/>
            <person name="Chain P."/>
            <person name="Pitluck S."/>
            <person name="Ovchinikova G."/>
            <person name="Pati A."/>
            <person name="Ivanova N."/>
            <person name="Mavromatis K."/>
            <person name="Chen A."/>
            <person name="Palaniappan K."/>
            <person name="Land M."/>
            <person name="Hauser L."/>
            <person name="Chang Y.J."/>
            <person name="Jeffries C.D."/>
            <person name="Brettin T."/>
            <person name="Goker M."/>
            <person name="Bristow J."/>
            <person name="Eisen J.A."/>
            <person name="Markowitz V."/>
            <person name="Hugenholtz P."/>
            <person name="Kyrpides N.C."/>
            <person name="Klenk H.P."/>
            <person name="Detter J.C."/>
        </authorList>
    </citation>
    <scope>NUCLEOTIDE SEQUENCE [LARGE SCALE GENOMIC DNA]</scope>
    <source>
        <strain evidence="15">ATCC 43812 / DSM 4252 / R-10</strain>
    </source>
</reference>
<evidence type="ECO:0000313" key="14">
    <source>
        <dbReference type="EMBL" id="ACY49547.1"/>
    </source>
</evidence>
<dbReference type="Proteomes" id="UP000002221">
    <property type="component" value="Chromosome"/>
</dbReference>
<keyword evidence="4 10" id="KW-0812">Transmembrane</keyword>
<gene>
    <name evidence="14" type="ordered locus">Rmar_2675</name>
</gene>
<dbReference type="InterPro" id="IPR012910">
    <property type="entry name" value="Plug_dom"/>
</dbReference>
<evidence type="ECO:0000256" key="3">
    <source>
        <dbReference type="ARBA" id="ARBA00022452"/>
    </source>
</evidence>
<keyword evidence="8 14" id="KW-0675">Receptor</keyword>
<keyword evidence="9 10" id="KW-0998">Cell outer membrane</keyword>
<dbReference type="RefSeq" id="WP_012845157.1">
    <property type="nucleotide sequence ID" value="NC_013501.1"/>
</dbReference>
<dbReference type="CDD" id="cd01347">
    <property type="entry name" value="ligand_gated_channel"/>
    <property type="match status" value="1"/>
</dbReference>
<dbReference type="InterPro" id="IPR000531">
    <property type="entry name" value="Beta-barrel_TonB"/>
</dbReference>
<dbReference type="InterPro" id="IPR039426">
    <property type="entry name" value="TonB-dep_rcpt-like"/>
</dbReference>
<dbReference type="PANTHER" id="PTHR30069:SF29">
    <property type="entry name" value="HEMOGLOBIN AND HEMOGLOBIN-HAPTOGLOBIN-BINDING PROTEIN 1-RELATED"/>
    <property type="match status" value="1"/>
</dbReference>
<comment type="subcellular location">
    <subcellularLocation>
        <location evidence="1 10">Cell outer membrane</location>
        <topology evidence="1 10">Multi-pass membrane protein</topology>
    </subcellularLocation>
</comment>
<organism evidence="14 15">
    <name type="scientific">Rhodothermus marinus (strain ATCC 43812 / DSM 4252 / R-10)</name>
    <name type="common">Rhodothermus obamensis</name>
    <dbReference type="NCBI Taxonomy" id="518766"/>
    <lineage>
        <taxon>Bacteria</taxon>
        <taxon>Pseudomonadati</taxon>
        <taxon>Rhodothermota</taxon>
        <taxon>Rhodothermia</taxon>
        <taxon>Rhodothermales</taxon>
        <taxon>Rhodothermaceae</taxon>
        <taxon>Rhodothermus</taxon>
    </lineage>
</organism>
<evidence type="ECO:0000259" key="13">
    <source>
        <dbReference type="Pfam" id="PF07715"/>
    </source>
</evidence>
<dbReference type="SUPFAM" id="SSF56935">
    <property type="entry name" value="Porins"/>
    <property type="match status" value="1"/>
</dbReference>
<dbReference type="InterPro" id="IPR036942">
    <property type="entry name" value="Beta-barrel_TonB_sf"/>
</dbReference>
<dbReference type="Gene3D" id="2.40.170.20">
    <property type="entry name" value="TonB-dependent receptor, beta-barrel domain"/>
    <property type="match status" value="1"/>
</dbReference>
<dbReference type="EMBL" id="CP001807">
    <property type="protein sequence ID" value="ACY49547.1"/>
    <property type="molecule type" value="Genomic_DNA"/>
</dbReference>